<name>A0A8S2ZVG6_9BILA</name>
<accession>A0A8S2ZVG6</accession>
<dbReference type="SUPFAM" id="SSF49899">
    <property type="entry name" value="Concanavalin A-like lectins/glucanases"/>
    <property type="match status" value="1"/>
</dbReference>
<dbReference type="Proteomes" id="UP000681722">
    <property type="component" value="Unassembled WGS sequence"/>
</dbReference>
<dbReference type="AlphaFoldDB" id="A0A8S2ZVG6"/>
<evidence type="ECO:0008006" key="3">
    <source>
        <dbReference type="Google" id="ProtNLM"/>
    </source>
</evidence>
<organism evidence="1 2">
    <name type="scientific">Didymodactylos carnosus</name>
    <dbReference type="NCBI Taxonomy" id="1234261"/>
    <lineage>
        <taxon>Eukaryota</taxon>
        <taxon>Metazoa</taxon>
        <taxon>Spiralia</taxon>
        <taxon>Gnathifera</taxon>
        <taxon>Rotifera</taxon>
        <taxon>Eurotatoria</taxon>
        <taxon>Bdelloidea</taxon>
        <taxon>Philodinida</taxon>
        <taxon>Philodinidae</taxon>
        <taxon>Didymodactylos</taxon>
    </lineage>
</organism>
<comment type="caution">
    <text evidence="1">The sequence shown here is derived from an EMBL/GenBank/DDBJ whole genome shotgun (WGS) entry which is preliminary data.</text>
</comment>
<dbReference type="Pfam" id="PF13385">
    <property type="entry name" value="Laminin_G_3"/>
    <property type="match status" value="1"/>
</dbReference>
<sequence length="122" mass="13871">MDQCLHFNIRSSKLYVGFYYDDTAAGTTLELNQWYHVSFVYDYSIKKQYVYLNGILDGANTPAEPFKGSVGNLTIGRNLVLRTPLNYFDGYLDSMVFINNARTACDIMIDATLAAYYSMDLV</sequence>
<dbReference type="OrthoDB" id="5975376at2759"/>
<dbReference type="InterPro" id="IPR013320">
    <property type="entry name" value="ConA-like_dom_sf"/>
</dbReference>
<dbReference type="Gene3D" id="2.60.120.200">
    <property type="match status" value="1"/>
</dbReference>
<reference evidence="1" key="1">
    <citation type="submission" date="2021-02" db="EMBL/GenBank/DDBJ databases">
        <authorList>
            <person name="Nowell W R."/>
        </authorList>
    </citation>
    <scope>NUCLEOTIDE SEQUENCE</scope>
</reference>
<protein>
    <recommendedName>
        <fullName evidence="3">LamG domain-containing protein</fullName>
    </recommendedName>
</protein>
<feature type="non-terminal residue" evidence="1">
    <location>
        <position position="122"/>
    </location>
</feature>
<evidence type="ECO:0000313" key="1">
    <source>
        <dbReference type="EMBL" id="CAF4635471.1"/>
    </source>
</evidence>
<proteinExistence type="predicted"/>
<dbReference type="EMBL" id="CAJOBC010138019">
    <property type="protein sequence ID" value="CAF4635471.1"/>
    <property type="molecule type" value="Genomic_DNA"/>
</dbReference>
<evidence type="ECO:0000313" key="2">
    <source>
        <dbReference type="Proteomes" id="UP000681722"/>
    </source>
</evidence>
<gene>
    <name evidence="1" type="ORF">SRO942_LOCUS49983</name>
</gene>